<keyword evidence="3" id="KW-0808">Transferase</keyword>
<keyword evidence="3" id="KW-0012">Acyltransferase</keyword>
<dbReference type="PANTHER" id="PTHR23028:SF131">
    <property type="entry name" value="BLR2367 PROTEIN"/>
    <property type="match status" value="1"/>
</dbReference>
<feature type="transmembrane region" description="Helical" evidence="1">
    <location>
        <begin position="85"/>
        <end position="106"/>
    </location>
</feature>
<keyword evidence="1" id="KW-1133">Transmembrane helix</keyword>
<dbReference type="PANTHER" id="PTHR23028">
    <property type="entry name" value="ACETYLTRANSFERASE"/>
    <property type="match status" value="1"/>
</dbReference>
<gene>
    <name evidence="3" type="ORF">GTH24_07910</name>
</gene>
<dbReference type="AlphaFoldDB" id="A0A6G6SHA8"/>
<dbReference type="Proteomes" id="UP000503287">
    <property type="component" value="Chromosome"/>
</dbReference>
<dbReference type="GO" id="GO:0016747">
    <property type="term" value="F:acyltransferase activity, transferring groups other than amino-acyl groups"/>
    <property type="evidence" value="ECO:0007669"/>
    <property type="project" value="InterPro"/>
</dbReference>
<organism evidence="3 4">
    <name type="scientific">Proteus vulgaris</name>
    <dbReference type="NCBI Taxonomy" id="585"/>
    <lineage>
        <taxon>Bacteria</taxon>
        <taxon>Pseudomonadati</taxon>
        <taxon>Pseudomonadota</taxon>
        <taxon>Gammaproteobacteria</taxon>
        <taxon>Enterobacterales</taxon>
        <taxon>Morganellaceae</taxon>
        <taxon>Proteus</taxon>
    </lineage>
</organism>
<dbReference type="GO" id="GO:0016020">
    <property type="term" value="C:membrane"/>
    <property type="evidence" value="ECO:0007669"/>
    <property type="project" value="TreeGrafter"/>
</dbReference>
<dbReference type="Pfam" id="PF01757">
    <property type="entry name" value="Acyl_transf_3"/>
    <property type="match status" value="1"/>
</dbReference>
<evidence type="ECO:0000313" key="3">
    <source>
        <dbReference type="EMBL" id="QIF93817.1"/>
    </source>
</evidence>
<evidence type="ECO:0000259" key="2">
    <source>
        <dbReference type="Pfam" id="PF01757"/>
    </source>
</evidence>
<accession>A0A6G6SHA8</accession>
<feature type="domain" description="Acyltransferase 3" evidence="2">
    <location>
        <begin position="6"/>
        <end position="225"/>
    </location>
</feature>
<protein>
    <submittedName>
        <fullName evidence="3">Acyltransferase family protein</fullName>
    </submittedName>
</protein>
<evidence type="ECO:0000256" key="1">
    <source>
        <dbReference type="SAM" id="Phobius"/>
    </source>
</evidence>
<keyword evidence="1" id="KW-0812">Transmembrane</keyword>
<dbReference type="EMBL" id="CP047344">
    <property type="protein sequence ID" value="QIF93817.1"/>
    <property type="molecule type" value="Genomic_DNA"/>
</dbReference>
<feature type="transmembrane region" description="Helical" evidence="1">
    <location>
        <begin position="12"/>
        <end position="29"/>
    </location>
</feature>
<feature type="transmembrane region" description="Helical" evidence="1">
    <location>
        <begin position="41"/>
        <end position="64"/>
    </location>
</feature>
<feature type="transmembrane region" description="Helical" evidence="1">
    <location>
        <begin position="198"/>
        <end position="219"/>
    </location>
</feature>
<evidence type="ECO:0000313" key="4">
    <source>
        <dbReference type="Proteomes" id="UP000503287"/>
    </source>
</evidence>
<name>A0A6G6SHA8_PROVU</name>
<keyword evidence="1" id="KW-0472">Membrane</keyword>
<dbReference type="GO" id="GO:0000271">
    <property type="term" value="P:polysaccharide biosynthetic process"/>
    <property type="evidence" value="ECO:0007669"/>
    <property type="project" value="TreeGrafter"/>
</dbReference>
<dbReference type="InterPro" id="IPR050879">
    <property type="entry name" value="Acyltransferase_3"/>
</dbReference>
<reference evidence="3 4" key="1">
    <citation type="submission" date="2020-01" db="EMBL/GenBank/DDBJ databases">
        <title>The genomic epidemiology of tigecycline resistance gene tet(X) variants in a swine farm in China.</title>
        <authorList>
            <person name="Peng K."/>
            <person name="Li R."/>
        </authorList>
    </citation>
    <scope>NUCLEOTIDE SEQUENCE [LARGE SCALE GENOMIC DNA]</scope>
    <source>
        <strain evidence="3 4">ZN3</strain>
    </source>
</reference>
<sequence length="231" mass="26844">MRKGTIHSIQYVRGIAALFVVLFHFRYILNGVYSQQDLGNLLFRWGEIGVDAFFIISGFIICYATENDRSKLSFVIKRIFRIYPVYLFFLAIFILLLFLSGKNISIQNVINGMLIYPQKYSDGAPFYGYSFLVVAWSLFYEIAFYFIFMISMFFSHKYRVYVCSFIIFMSTISLQLYFNGEFVLGAKGGINKENLGVINILSSSMMLIFIVGMLMYDFIKNYGEFISNKIN</sequence>
<feature type="transmembrane region" description="Helical" evidence="1">
    <location>
        <begin position="126"/>
        <end position="148"/>
    </location>
</feature>
<proteinExistence type="predicted"/>
<feature type="transmembrane region" description="Helical" evidence="1">
    <location>
        <begin position="160"/>
        <end position="178"/>
    </location>
</feature>
<dbReference type="InterPro" id="IPR002656">
    <property type="entry name" value="Acyl_transf_3_dom"/>
</dbReference>
<keyword evidence="4" id="KW-1185">Reference proteome</keyword>